<proteinExistence type="predicted"/>
<dbReference type="EMBL" id="JAUKPO010000010">
    <property type="protein sequence ID" value="MDO1448201.1"/>
    <property type="molecule type" value="Genomic_DNA"/>
</dbReference>
<dbReference type="RefSeq" id="WP_302039002.1">
    <property type="nucleotide sequence ID" value="NZ_JAUKPO010000010.1"/>
</dbReference>
<evidence type="ECO:0000313" key="1">
    <source>
        <dbReference type="EMBL" id="MDO1448201.1"/>
    </source>
</evidence>
<organism evidence="1 2">
    <name type="scientific">Rhodocytophaga aerolata</name>
    <dbReference type="NCBI Taxonomy" id="455078"/>
    <lineage>
        <taxon>Bacteria</taxon>
        <taxon>Pseudomonadati</taxon>
        <taxon>Bacteroidota</taxon>
        <taxon>Cytophagia</taxon>
        <taxon>Cytophagales</taxon>
        <taxon>Rhodocytophagaceae</taxon>
        <taxon>Rhodocytophaga</taxon>
    </lineage>
</organism>
<accession>A0ABT8R7X2</accession>
<gene>
    <name evidence="1" type="ORF">Q0590_18145</name>
</gene>
<protein>
    <recommendedName>
        <fullName evidence="3">Secreted protein</fullName>
    </recommendedName>
</protein>
<comment type="caution">
    <text evidence="1">The sequence shown here is derived from an EMBL/GenBank/DDBJ whole genome shotgun (WGS) entry which is preliminary data.</text>
</comment>
<sequence>MKRLVSISLIFSLVIQTFTSVSFLTFYQFNRSIITEVFCVNKDKPALQCEGKCFITKQLTKDKQTQEQSTRGIETTAFHLFMPSSLIISLQPFTPESKAPIAFYTQQPLPSPFFSTFHPPKSIC</sequence>
<reference evidence="1" key="1">
    <citation type="submission" date="2023-07" db="EMBL/GenBank/DDBJ databases">
        <title>The genome sequence of Rhodocytophaga aerolata KACC 12507.</title>
        <authorList>
            <person name="Zhang X."/>
        </authorList>
    </citation>
    <scope>NUCLEOTIDE SEQUENCE</scope>
    <source>
        <strain evidence="1">KACC 12507</strain>
    </source>
</reference>
<name>A0ABT8R7X2_9BACT</name>
<dbReference type="Proteomes" id="UP001168528">
    <property type="component" value="Unassembled WGS sequence"/>
</dbReference>
<evidence type="ECO:0008006" key="3">
    <source>
        <dbReference type="Google" id="ProtNLM"/>
    </source>
</evidence>
<keyword evidence="2" id="KW-1185">Reference proteome</keyword>
<evidence type="ECO:0000313" key="2">
    <source>
        <dbReference type="Proteomes" id="UP001168528"/>
    </source>
</evidence>